<protein>
    <submittedName>
        <fullName evidence="2">Uncharacterized protein</fullName>
    </submittedName>
</protein>
<evidence type="ECO:0000313" key="2">
    <source>
        <dbReference type="EMBL" id="GIF74604.1"/>
    </source>
</evidence>
<evidence type="ECO:0000313" key="3">
    <source>
        <dbReference type="Proteomes" id="UP000604117"/>
    </source>
</evidence>
<dbReference type="EMBL" id="BONE01000033">
    <property type="protein sequence ID" value="GIF74604.1"/>
    <property type="molecule type" value="Genomic_DNA"/>
</dbReference>
<proteinExistence type="predicted"/>
<sequence length="54" mass="5749">MTTWSRSVEGLNATGAVQAPSNTADPAAIADTAARRHCLDVAIRTHSSRLSERK</sequence>
<name>A0ABQ4CTJ9_9ACTN</name>
<accession>A0ABQ4CTJ9</accession>
<comment type="caution">
    <text evidence="2">The sequence shown here is derived from an EMBL/GenBank/DDBJ whole genome shotgun (WGS) entry which is preliminary data.</text>
</comment>
<organism evidence="2 3">
    <name type="scientific">Asanoa siamensis</name>
    <dbReference type="NCBI Taxonomy" id="926357"/>
    <lineage>
        <taxon>Bacteria</taxon>
        <taxon>Bacillati</taxon>
        <taxon>Actinomycetota</taxon>
        <taxon>Actinomycetes</taxon>
        <taxon>Micromonosporales</taxon>
        <taxon>Micromonosporaceae</taxon>
        <taxon>Asanoa</taxon>
    </lineage>
</organism>
<feature type="region of interest" description="Disordered" evidence="1">
    <location>
        <begin position="1"/>
        <end position="23"/>
    </location>
</feature>
<evidence type="ECO:0000256" key="1">
    <source>
        <dbReference type="SAM" id="MobiDB-lite"/>
    </source>
</evidence>
<gene>
    <name evidence="2" type="ORF">Asi02nite_41220</name>
</gene>
<dbReference type="Proteomes" id="UP000604117">
    <property type="component" value="Unassembled WGS sequence"/>
</dbReference>
<keyword evidence="3" id="KW-1185">Reference proteome</keyword>
<reference evidence="2 3" key="1">
    <citation type="submission" date="2021-01" db="EMBL/GenBank/DDBJ databases">
        <title>Whole genome shotgun sequence of Asanoa siamensis NBRC 107932.</title>
        <authorList>
            <person name="Komaki H."/>
            <person name="Tamura T."/>
        </authorList>
    </citation>
    <scope>NUCLEOTIDE SEQUENCE [LARGE SCALE GENOMIC DNA]</scope>
    <source>
        <strain evidence="2 3">NBRC 107932</strain>
    </source>
</reference>